<reference evidence="20" key="1">
    <citation type="submission" date="2018-04" db="EMBL/GenBank/DDBJ databases">
        <authorList>
            <person name="Go L.Y."/>
            <person name="Mitchell J.A."/>
        </authorList>
    </citation>
    <scope>NUCLEOTIDE SEQUENCE</scope>
    <source>
        <tissue evidence="20">Whole organism</tissue>
    </source>
</reference>
<dbReference type="Pfam" id="PF12110">
    <property type="entry name" value="Nup96"/>
    <property type="match status" value="1"/>
</dbReference>
<keyword evidence="14" id="KW-0811">Translocation</keyword>
<feature type="region of interest" description="Disordered" evidence="18">
    <location>
        <begin position="555"/>
        <end position="575"/>
    </location>
</feature>
<keyword evidence="9" id="KW-0378">Hydrolase</keyword>
<dbReference type="GO" id="GO:0006508">
    <property type="term" value="P:proteolysis"/>
    <property type="evidence" value="ECO:0007669"/>
    <property type="project" value="UniProtKB-KW"/>
</dbReference>
<dbReference type="Gene3D" id="1.10.10.2360">
    <property type="match status" value="1"/>
</dbReference>
<keyword evidence="8" id="KW-0677">Repeat</keyword>
<dbReference type="GO" id="GO:0017056">
    <property type="term" value="F:structural constituent of nuclear pore"/>
    <property type="evidence" value="ECO:0007669"/>
    <property type="project" value="InterPro"/>
</dbReference>
<dbReference type="EMBL" id="UFQS01003267">
    <property type="protein sequence ID" value="SSX15435.1"/>
    <property type="molecule type" value="Genomic_DNA"/>
</dbReference>
<dbReference type="GO" id="GO:0005654">
    <property type="term" value="C:nucleoplasm"/>
    <property type="evidence" value="ECO:0007669"/>
    <property type="project" value="UniProtKB-SubCell"/>
</dbReference>
<evidence type="ECO:0000256" key="13">
    <source>
        <dbReference type="ARBA" id="ARBA00022927"/>
    </source>
</evidence>
<feature type="region of interest" description="Disordered" evidence="18">
    <location>
        <begin position="995"/>
        <end position="1042"/>
    </location>
</feature>
<keyword evidence="15" id="KW-0906">Nuclear pore complex</keyword>
<evidence type="ECO:0000256" key="9">
    <source>
        <dbReference type="ARBA" id="ARBA00022801"/>
    </source>
</evidence>
<dbReference type="InterPro" id="IPR007230">
    <property type="entry name" value="Nup98_auto-Pept-S59_dom"/>
</dbReference>
<evidence type="ECO:0000256" key="5">
    <source>
        <dbReference type="ARBA" id="ARBA00013472"/>
    </source>
</evidence>
<feature type="compositionally biased region" description="Low complexity" evidence="18">
    <location>
        <begin position="793"/>
        <end position="805"/>
    </location>
</feature>
<evidence type="ECO:0000256" key="7">
    <source>
        <dbReference type="ARBA" id="ARBA00022670"/>
    </source>
</evidence>
<accession>A0A336LFV7</accession>
<evidence type="ECO:0000256" key="14">
    <source>
        <dbReference type="ARBA" id="ARBA00023010"/>
    </source>
</evidence>
<evidence type="ECO:0000256" key="2">
    <source>
        <dbReference type="ARBA" id="ARBA00004620"/>
    </source>
</evidence>
<feature type="compositionally biased region" description="Low complexity" evidence="18">
    <location>
        <begin position="524"/>
        <end position="534"/>
    </location>
</feature>
<feature type="region of interest" description="Disordered" evidence="18">
    <location>
        <begin position="242"/>
        <end position="276"/>
    </location>
</feature>
<dbReference type="GO" id="GO:0031965">
    <property type="term" value="C:nuclear membrane"/>
    <property type="evidence" value="ECO:0007669"/>
    <property type="project" value="UniProtKB-SubCell"/>
</dbReference>
<dbReference type="GO" id="GO:0006606">
    <property type="term" value="P:protein import into nucleus"/>
    <property type="evidence" value="ECO:0007669"/>
    <property type="project" value="TreeGrafter"/>
</dbReference>
<feature type="compositionally biased region" description="Polar residues" evidence="18">
    <location>
        <begin position="253"/>
        <end position="276"/>
    </location>
</feature>
<dbReference type="Gene3D" id="3.30.1610.10">
    <property type="entry name" value="Peptidase S59, nucleoporin"/>
    <property type="match status" value="1"/>
</dbReference>
<dbReference type="Pfam" id="PF21240">
    <property type="entry name" value="Nup98_GLEBS"/>
    <property type="match status" value="1"/>
</dbReference>
<name>A0A336LFV7_CULSO</name>
<keyword evidence="6" id="KW-0813">Transport</keyword>
<evidence type="ECO:0000256" key="4">
    <source>
        <dbReference type="ARBA" id="ARBA00008926"/>
    </source>
</evidence>
<keyword evidence="17" id="KW-0539">Nucleus</keyword>
<feature type="region of interest" description="Disordered" evidence="18">
    <location>
        <begin position="512"/>
        <end position="534"/>
    </location>
</feature>
<dbReference type="GO" id="GO:0008236">
    <property type="term" value="F:serine-type peptidase activity"/>
    <property type="evidence" value="ECO:0007669"/>
    <property type="project" value="UniProtKB-KW"/>
</dbReference>
<comment type="similarity">
    <text evidence="4">Belongs to the nucleoporin GLFG family.</text>
</comment>
<dbReference type="Pfam" id="PF13634">
    <property type="entry name" value="Nucleoporin_FG"/>
    <property type="match status" value="3"/>
</dbReference>
<evidence type="ECO:0000313" key="21">
    <source>
        <dbReference type="EMBL" id="SSX34804.1"/>
    </source>
</evidence>
<reference evidence="21" key="2">
    <citation type="submission" date="2018-07" db="EMBL/GenBank/DDBJ databases">
        <authorList>
            <person name="Quirk P.G."/>
            <person name="Krulwich T.A."/>
        </authorList>
    </citation>
    <scope>NUCLEOTIDE SEQUENCE</scope>
</reference>
<evidence type="ECO:0000256" key="10">
    <source>
        <dbReference type="ARBA" id="ARBA00022813"/>
    </source>
</evidence>
<dbReference type="Pfam" id="PF04096">
    <property type="entry name" value="Nucleoporin2"/>
    <property type="match status" value="1"/>
</dbReference>
<feature type="compositionally biased region" description="Polar residues" evidence="18">
    <location>
        <begin position="21"/>
        <end position="68"/>
    </location>
</feature>
<dbReference type="FunFam" id="1.10.10.2360:FF:000001">
    <property type="entry name" value="Nuclear pore complex protein Nup98-Nup96"/>
    <property type="match status" value="1"/>
</dbReference>
<feature type="compositionally biased region" description="Low complexity" evidence="18">
    <location>
        <begin position="69"/>
        <end position="83"/>
    </location>
</feature>
<evidence type="ECO:0000256" key="11">
    <source>
        <dbReference type="ARBA" id="ARBA00022816"/>
    </source>
</evidence>
<evidence type="ECO:0000256" key="16">
    <source>
        <dbReference type="ARBA" id="ARBA00023136"/>
    </source>
</evidence>
<evidence type="ECO:0000256" key="12">
    <source>
        <dbReference type="ARBA" id="ARBA00022825"/>
    </source>
</evidence>
<dbReference type="InterPro" id="IPR036903">
    <property type="entry name" value="Nup98_auto-Pept-S59_dom_sf"/>
</dbReference>
<evidence type="ECO:0000259" key="19">
    <source>
        <dbReference type="PROSITE" id="PS51434"/>
    </source>
</evidence>
<dbReference type="GO" id="GO:0006405">
    <property type="term" value="P:RNA export from nucleus"/>
    <property type="evidence" value="ECO:0007669"/>
    <property type="project" value="TreeGrafter"/>
</dbReference>
<feature type="compositionally biased region" description="Polar residues" evidence="18">
    <location>
        <begin position="731"/>
        <end position="741"/>
    </location>
</feature>
<feature type="compositionally biased region" description="Low complexity" evidence="18">
    <location>
        <begin position="565"/>
        <end position="575"/>
    </location>
</feature>
<dbReference type="InterPro" id="IPR025574">
    <property type="entry name" value="Nucleoporin_FG_rpt"/>
</dbReference>
<evidence type="ECO:0000313" key="20">
    <source>
        <dbReference type="EMBL" id="SSX15435.1"/>
    </source>
</evidence>
<feature type="compositionally biased region" description="Polar residues" evidence="18">
    <location>
        <begin position="808"/>
        <end position="834"/>
    </location>
</feature>
<evidence type="ECO:0000256" key="17">
    <source>
        <dbReference type="ARBA" id="ARBA00023242"/>
    </source>
</evidence>
<dbReference type="GO" id="GO:0000973">
    <property type="term" value="P:post-transcriptional tethering of RNA polymerase II gene DNA at nuclear periphery"/>
    <property type="evidence" value="ECO:0007669"/>
    <property type="project" value="TreeGrafter"/>
</dbReference>
<keyword evidence="13" id="KW-0653">Protein transport</keyword>
<dbReference type="PANTHER" id="PTHR23198">
    <property type="entry name" value="NUCLEOPORIN"/>
    <property type="match status" value="1"/>
</dbReference>
<dbReference type="SUPFAM" id="SSF82215">
    <property type="entry name" value="C-terminal autoproteolytic domain of nucleoporin nup98"/>
    <property type="match status" value="1"/>
</dbReference>
<dbReference type="PANTHER" id="PTHR23198:SF6">
    <property type="entry name" value="NUCLEAR PORE COMPLEX PROTEIN NUP98-NUP96"/>
    <property type="match status" value="1"/>
</dbReference>
<dbReference type="GO" id="GO:0034398">
    <property type="term" value="P:telomere tethering at nuclear periphery"/>
    <property type="evidence" value="ECO:0007669"/>
    <property type="project" value="TreeGrafter"/>
</dbReference>
<evidence type="ECO:0000256" key="3">
    <source>
        <dbReference type="ARBA" id="ARBA00004642"/>
    </source>
</evidence>
<keyword evidence="10" id="KW-0068">Autocatalytic cleavage</keyword>
<keyword evidence="16" id="KW-0472">Membrane</keyword>
<keyword evidence="12" id="KW-0720">Serine protease</keyword>
<dbReference type="PROSITE" id="PS51434">
    <property type="entry name" value="NUP_C"/>
    <property type="match status" value="1"/>
</dbReference>
<keyword evidence="7" id="KW-0645">Protease</keyword>
<sequence>MFGGSKPTFGQPASTGFGFGATSNTSTPFGGQSTGFGQTSAFGQPANTGLFGNTTQNQGTGLFGASTSTAFGQPQQQQPAQQTGFGGFGTQQPQQQTSLFGSTAAQPTNTSLFGSSNTTFGAAKPTGFGFAQPAQATTSLFGQASTSTAPTTGFFGQQAQNTAGGMFGSTTTTATPAFGMTQENQGTSIAKYQMTLDTDTIVVKGNQSNVSTKQHCITFMKEYANKSLEELRLEDYMANRKGPQSGGGGLFGSTQQNTGGMFGSTQPSTGLFGQTSAAPATGGLFGNTTNTLGGFGQTNNAFGATTSQQNNSLFNKPFGQATTTQTGFGGFGTSTAAATPFGQTKPLFGATGGTSGGMFGSNTSTFGQPAQQTTGFGATPFGQTQPQQQQTTPSLFGGAQSQTSAFGNTSTTGFGGFGTNTSQPSTGLFGKPAATGFGAQPTTGFGAPANTTPTLGGFGQPQQGGLFGNTLNKPATGFTGFGQPQTSVAPLGTSAFGTGTSLFGQNQQQKPGGFFSNTSPNQSTGLFGNTTNTFGQTNTLGGGIGGFGTTSTLGGLGQAQNTFGQPQQQSQAPPIHQQILQMTTSPYGDNPIYKDLKPSTGASDEALKVTNPAAQKAMLESISNKFKVSPAIGNAVRVKPVGQLSKKSLFDGLEEYDASLAESFTLKPNAKRLILKPKGSPAAKPLQESNVTVDDSLRFKGATANVGSAEKPVQFQPKKSLETTERFDNVIPTTQPQPQTDNGRRVSWLQTVQFDKQKEQLSDTLMETTLRELVTSNPDKQPVNRVPATFSPTQTQIQSQQQQKTLESDSSVDLSLGLQTPNQSLLESSRSPPQQDTPPHPTGIVLTRQGYYTIPSLDELMGIMDEQGRCIVNNFTIGRRGYGNVYFNDTFDVSGLNLDEIVHFRHKEIIVYPDDENKPPVGQGLNRKAQVTLDQVWPQDKTLHEPIKDPERLQAMNFEGKLRRVCDKADTRFLEYRPDTGSWVFKVDHFSKYGLTDSDEEDSAPTDPKLLKLGPDGVAKKPENGDKNGNLPLQGKDQGQEPLKLGGVQQKELLSSIYQIDQRKLGGFLNDQDFTLDYMDTSNQNKSDYFSKTTSIAMEIDVNPHKLQLMKASFFADDDYDGRSVVSDTSESCGSADQIVPNRGFGRGRGNYLSSGALSSISEDQQMDDDILTSVGSVKSSATSGAKQQQPILNQSISKMKELEGPKSAPLIIKPQIFYETGIEIGIPLKKSFISSLKSIKIDPIFFNGRRFKPGWGPYSTLQMPKATDIESESNSKSLLHISKHCNGRLDTDYSQSRINRLQFPSNDRIKHFHESIVPHLEIELSHDLIRRDTDMECPYFTSNGGLKALEEHVEMAKKLAHLTSLDSYAASVWSLCSALWGEREELEGLDELSHNVVMFRRDMFSEWLEDVITDSDLLEIRSRRDESYLDQLLDLLFSHKVADACEIAISNDDYNLSMLLAQLSGGSAVKQLMNHQLALWQDVEADKYVEEKRLRAFMTVAGLPIFESNQGVINIYDDMDWIKALAYHLWYLVSPTSSITDALYAYEDTLESTKIPHIAPKPVYSEKYQTISDKPLKDLRYQILHLYSRKSHPMDSLLNPATHTFDPMDFRLSWLLLQTFESIGYTHTSETVRSQIHMSFANQLENYGLWQWAIYVLLHINERNRREAAIKSILVRHIQFEFEPDYIKLENFIVDKLGIPETWIYFAKAVRAGSYGRRDDQAKFLLHAKEWSMAHEIIMSHIAPNAILNDKVPYLKMLLKEFKDQTKVSNWTTQGKVLLDFIEINETVEKLNTIPEDQFESALDDLKLKFNDICSVIKLFPCPTAKHRLCQSEIAQRLAQLIRTFYASDNSVGERCHLLKLALDKLPLSPEYAKTELKHLLSAFLDEQLRIE</sequence>
<feature type="region of interest" description="Disordered" evidence="18">
    <location>
        <begin position="721"/>
        <end position="745"/>
    </location>
</feature>
<dbReference type="InterPro" id="IPR037665">
    <property type="entry name" value="Nucleoporin_S59-like"/>
</dbReference>
<feature type="compositionally biased region" description="Polar residues" evidence="18">
    <location>
        <begin position="512"/>
        <end position="523"/>
    </location>
</feature>
<feature type="region of interest" description="Disordered" evidence="18">
    <location>
        <begin position="773"/>
        <end position="843"/>
    </location>
</feature>
<keyword evidence="11" id="KW-0509">mRNA transport</keyword>
<dbReference type="InterPro" id="IPR021967">
    <property type="entry name" value="Nup98_C"/>
</dbReference>
<evidence type="ECO:0000256" key="15">
    <source>
        <dbReference type="ARBA" id="ARBA00023132"/>
    </source>
</evidence>
<dbReference type="GO" id="GO:0008139">
    <property type="term" value="F:nuclear localization sequence binding"/>
    <property type="evidence" value="ECO:0007669"/>
    <property type="project" value="TreeGrafter"/>
</dbReference>
<proteinExistence type="inferred from homology"/>
<dbReference type="GO" id="GO:0044614">
    <property type="term" value="C:nuclear pore cytoplasmic filaments"/>
    <property type="evidence" value="ECO:0007669"/>
    <property type="project" value="TreeGrafter"/>
</dbReference>
<dbReference type="VEuPathDB" id="VectorBase:CSON008609"/>
<dbReference type="FunFam" id="3.30.1610.10:FF:000001">
    <property type="entry name" value="Nuclear pore complex protein Nup98-Nup96"/>
    <property type="match status" value="1"/>
</dbReference>
<evidence type="ECO:0000256" key="1">
    <source>
        <dbReference type="ARBA" id="ARBA00004567"/>
    </source>
</evidence>
<evidence type="ECO:0000256" key="8">
    <source>
        <dbReference type="ARBA" id="ARBA00022737"/>
    </source>
</evidence>
<evidence type="ECO:0000256" key="18">
    <source>
        <dbReference type="SAM" id="MobiDB-lite"/>
    </source>
</evidence>
<evidence type="ECO:0000256" key="6">
    <source>
        <dbReference type="ARBA" id="ARBA00022448"/>
    </source>
</evidence>
<gene>
    <name evidence="20" type="primary">CSON008609</name>
</gene>
<feature type="domain" description="Peptidase S59" evidence="19">
    <location>
        <begin position="848"/>
        <end position="990"/>
    </location>
</feature>
<dbReference type="GO" id="GO:0003723">
    <property type="term" value="F:RNA binding"/>
    <property type="evidence" value="ECO:0007669"/>
    <property type="project" value="TreeGrafter"/>
</dbReference>
<dbReference type="EMBL" id="UFQT01003267">
    <property type="protein sequence ID" value="SSX34804.1"/>
    <property type="molecule type" value="Genomic_DNA"/>
</dbReference>
<protein>
    <recommendedName>
        <fullName evidence="5">Nuclear pore complex protein Nup98-Nup96</fullName>
    </recommendedName>
</protein>
<dbReference type="Gene3D" id="1.25.40.690">
    <property type="match status" value="1"/>
</dbReference>
<feature type="region of interest" description="Disordered" evidence="18">
    <location>
        <begin position="1"/>
        <end position="94"/>
    </location>
</feature>
<dbReference type="GO" id="GO:0051028">
    <property type="term" value="P:mRNA transport"/>
    <property type="evidence" value="ECO:0007669"/>
    <property type="project" value="UniProtKB-KW"/>
</dbReference>
<dbReference type="OMA" id="HFRQHEV"/>
<organism evidence="20">
    <name type="scientific">Culicoides sonorensis</name>
    <name type="common">Biting midge</name>
    <dbReference type="NCBI Taxonomy" id="179676"/>
    <lineage>
        <taxon>Eukaryota</taxon>
        <taxon>Metazoa</taxon>
        <taxon>Ecdysozoa</taxon>
        <taxon>Arthropoda</taxon>
        <taxon>Hexapoda</taxon>
        <taxon>Insecta</taxon>
        <taxon>Pterygota</taxon>
        <taxon>Neoptera</taxon>
        <taxon>Endopterygota</taxon>
        <taxon>Diptera</taxon>
        <taxon>Nematocera</taxon>
        <taxon>Chironomoidea</taxon>
        <taxon>Ceratopogonidae</taxon>
        <taxon>Ceratopogoninae</taxon>
        <taxon>Culicoides</taxon>
        <taxon>Monoculicoides</taxon>
    </lineage>
</organism>
<comment type="subcellular location">
    <subcellularLocation>
        <location evidence="2">Nucleus membrane</location>
        <topology evidence="2">Peripheral membrane protein</topology>
        <orientation evidence="2">Nucleoplasmic side</orientation>
    </subcellularLocation>
    <subcellularLocation>
        <location evidence="1">Nucleus</location>
        <location evidence="1">Nuclear pore complex</location>
    </subcellularLocation>
    <subcellularLocation>
        <location evidence="3">Nucleus</location>
        <location evidence="3">Nucleoplasm</location>
    </subcellularLocation>
</comment>